<evidence type="ECO:0000256" key="8">
    <source>
        <dbReference type="PIRNR" id="PIRNR038148"/>
    </source>
</evidence>
<evidence type="ECO:0000256" key="4">
    <source>
        <dbReference type="ARBA" id="ARBA00022603"/>
    </source>
</evidence>
<dbReference type="SMART" id="SM00248">
    <property type="entry name" value="ANK"/>
    <property type="match status" value="2"/>
</dbReference>
<evidence type="ECO:0000256" key="5">
    <source>
        <dbReference type="ARBA" id="ARBA00022679"/>
    </source>
</evidence>
<dbReference type="PIRSF" id="PIRSF038148">
    <property type="entry name" value="Arginine_N-mtfrase-2"/>
    <property type="match status" value="1"/>
</dbReference>
<dbReference type="InterPro" id="IPR036770">
    <property type="entry name" value="Ankyrin_rpt-contain_sf"/>
</dbReference>
<dbReference type="SUPFAM" id="SSF53335">
    <property type="entry name" value="S-adenosyl-L-methionine-dependent methyltransferases"/>
    <property type="match status" value="1"/>
</dbReference>
<dbReference type="EC" id="2.1.1.-" evidence="8"/>
<gene>
    <name evidence="11" type="ORF">AYI69_g10113</name>
</gene>
<evidence type="ECO:0000256" key="6">
    <source>
        <dbReference type="ARBA" id="ARBA00022691"/>
    </source>
</evidence>
<evidence type="ECO:0000313" key="12">
    <source>
        <dbReference type="Proteomes" id="UP000187429"/>
    </source>
</evidence>
<evidence type="ECO:0000256" key="1">
    <source>
        <dbReference type="ARBA" id="ARBA00002207"/>
    </source>
</evidence>
<comment type="caution">
    <text evidence="11">The sequence shown here is derived from an EMBL/GenBank/DDBJ whole genome shotgun (WGS) entry which is preliminary data.</text>
</comment>
<proteinExistence type="inferred from homology"/>
<dbReference type="GO" id="GO:0005634">
    <property type="term" value="C:nucleus"/>
    <property type="evidence" value="ECO:0007669"/>
    <property type="project" value="UniProtKB-SubCell"/>
</dbReference>
<evidence type="ECO:0000256" key="2">
    <source>
        <dbReference type="ARBA" id="ARBA00011245"/>
    </source>
</evidence>
<comment type="subunit">
    <text evidence="2 8">Monomer.</text>
</comment>
<dbReference type="InterPro" id="IPR017408">
    <property type="entry name" value="Arginine_N-MeTrfase_2"/>
</dbReference>
<dbReference type="Pfam" id="PF12796">
    <property type="entry name" value="Ank_2"/>
    <property type="match status" value="1"/>
</dbReference>
<keyword evidence="5 8" id="KW-0808">Transferase</keyword>
<dbReference type="PANTHER" id="PTHR32379">
    <property type="entry name" value="GUANIDINOACETATE N-METHYLTRANSFERASE"/>
    <property type="match status" value="1"/>
</dbReference>
<evidence type="ECO:0000313" key="11">
    <source>
        <dbReference type="EMBL" id="OMJ10754.1"/>
    </source>
</evidence>
<dbReference type="InterPro" id="IPR026480">
    <property type="entry name" value="RMT2_dom"/>
</dbReference>
<feature type="domain" description="RMT2" evidence="10">
    <location>
        <begin position="147"/>
        <end position="384"/>
    </location>
</feature>
<dbReference type="AlphaFoldDB" id="A0A1R1X7Y8"/>
<reference evidence="12" key="1">
    <citation type="submission" date="2017-01" db="EMBL/GenBank/DDBJ databases">
        <authorList>
            <person name="Wang Y."/>
            <person name="White M."/>
            <person name="Kvist S."/>
            <person name="Moncalvo J.-M."/>
        </authorList>
    </citation>
    <scope>NUCLEOTIDE SEQUENCE [LARGE SCALE GENOMIC DNA]</scope>
    <source>
        <strain evidence="12">ID-206-W2</strain>
    </source>
</reference>
<dbReference type="CDD" id="cd02440">
    <property type="entry name" value="AdoMet_MTases"/>
    <property type="match status" value="1"/>
</dbReference>
<dbReference type="InterPro" id="IPR051038">
    <property type="entry name" value="RMT2/GAMT_Mtase"/>
</dbReference>
<accession>A0A1R1X7Y8</accession>
<comment type="function">
    <text evidence="1 8">S-adenosyl-L-methionine-dependent protein-arginine N-methyltransferase that methylates the delta-nitrogen atom of arginine residues to form N5-methylarginine (type IV) in target proteins. Monomethylates ribosomal protein L12.</text>
</comment>
<keyword evidence="9" id="KW-0040">ANK repeat</keyword>
<keyword evidence="12" id="KW-1185">Reference proteome</keyword>
<dbReference type="PROSITE" id="PS50297">
    <property type="entry name" value="ANK_REP_REGION"/>
    <property type="match status" value="1"/>
</dbReference>
<keyword evidence="6" id="KW-0949">S-adenosyl-L-methionine</keyword>
<keyword evidence="4 8" id="KW-0489">Methyltransferase</keyword>
<evidence type="ECO:0000256" key="7">
    <source>
        <dbReference type="ARBA" id="ARBA00023242"/>
    </source>
</evidence>
<dbReference type="PANTHER" id="PTHR32379:SF1">
    <property type="entry name" value="GUANIDINOACETATE N-METHYLTRANSFERASE"/>
    <property type="match status" value="1"/>
</dbReference>
<comment type="similarity">
    <text evidence="8">Belongs to the class I-like SAM-binding methyltransferase superfamily. RMT2 methyltransferase family.</text>
</comment>
<evidence type="ECO:0000256" key="9">
    <source>
        <dbReference type="PROSITE-ProRule" id="PRU00023"/>
    </source>
</evidence>
<dbReference type="SUPFAM" id="SSF48403">
    <property type="entry name" value="Ankyrin repeat"/>
    <property type="match status" value="1"/>
</dbReference>
<evidence type="ECO:0000259" key="10">
    <source>
        <dbReference type="PROSITE" id="PS51559"/>
    </source>
</evidence>
<keyword evidence="7 8" id="KW-0539">Nucleus</keyword>
<dbReference type="Proteomes" id="UP000187429">
    <property type="component" value="Unassembled WGS sequence"/>
</dbReference>
<dbReference type="Gene3D" id="3.40.50.150">
    <property type="entry name" value="Vaccinia Virus protein VP39"/>
    <property type="match status" value="1"/>
</dbReference>
<dbReference type="PROSITE" id="PS51559">
    <property type="entry name" value="SAM_RMT2"/>
    <property type="match status" value="1"/>
</dbReference>
<dbReference type="GO" id="GO:0032259">
    <property type="term" value="P:methylation"/>
    <property type="evidence" value="ECO:0007669"/>
    <property type="project" value="UniProtKB-KW"/>
</dbReference>
<dbReference type="Gene3D" id="1.25.40.20">
    <property type="entry name" value="Ankyrin repeat-containing domain"/>
    <property type="match status" value="1"/>
</dbReference>
<protein>
    <recommendedName>
        <fullName evidence="8">Arginine N-methyltransferase 2</fullName>
        <ecNumber evidence="8">2.1.1.-</ecNumber>
    </recommendedName>
</protein>
<sequence>MESSQLELNSKLLNSCYDGDSELVQELLDFGATVFCSDETGRTPLHFAAASGDVKTIECVLNAGIPWNSIDDGKYSAGDYALQTANSKEAYDYLVEFGYKTELVLKNLGKSNVPITTVDTSTEEFKNIKESNKESQDLGKETSINKELASNIDYLNSPITYIGDRLLDAQNNGVMMEWEEPIMYQHALAMCKRNDELPTSTSEPKLKVLNVGFGMGIIDSILQTFNPKLHVIVEAHKDVYNFMISQGWDKKPNVIILFGRWQDKLPELQEIGKFDAIFFDTFGEFYQDLHQFHTSIFGIKDKILLEPSGIYSFFNGLGGHNLLFHDVYCKVVNYDLNLLGVDTKFVPVVVDDDSISEEAWKGINRPYWMLQQYNLPICTLKKQS</sequence>
<dbReference type="PROSITE" id="PS50088">
    <property type="entry name" value="ANK_REPEAT"/>
    <property type="match status" value="1"/>
</dbReference>
<dbReference type="EMBL" id="LSSM01006451">
    <property type="protein sequence ID" value="OMJ10754.1"/>
    <property type="molecule type" value="Genomic_DNA"/>
</dbReference>
<feature type="repeat" description="ANK" evidence="9">
    <location>
        <begin position="40"/>
        <end position="72"/>
    </location>
</feature>
<dbReference type="GO" id="GO:0019702">
    <property type="term" value="F:protein arginine N5-methyltransferase activity"/>
    <property type="evidence" value="ECO:0007669"/>
    <property type="project" value="TreeGrafter"/>
</dbReference>
<dbReference type="OrthoDB" id="19014at2759"/>
<dbReference type="GO" id="GO:0005737">
    <property type="term" value="C:cytoplasm"/>
    <property type="evidence" value="ECO:0007669"/>
    <property type="project" value="UniProtKB-SubCell"/>
</dbReference>
<evidence type="ECO:0000256" key="3">
    <source>
        <dbReference type="ARBA" id="ARBA00022490"/>
    </source>
</evidence>
<keyword evidence="3 8" id="KW-0963">Cytoplasm</keyword>
<organism evidence="11 12">
    <name type="scientific">Smittium culicis</name>
    <dbReference type="NCBI Taxonomy" id="133412"/>
    <lineage>
        <taxon>Eukaryota</taxon>
        <taxon>Fungi</taxon>
        <taxon>Fungi incertae sedis</taxon>
        <taxon>Zoopagomycota</taxon>
        <taxon>Kickxellomycotina</taxon>
        <taxon>Harpellomycetes</taxon>
        <taxon>Harpellales</taxon>
        <taxon>Legeriomycetaceae</taxon>
        <taxon>Smittium</taxon>
    </lineage>
</organism>
<dbReference type="InterPro" id="IPR029063">
    <property type="entry name" value="SAM-dependent_MTases_sf"/>
</dbReference>
<name>A0A1R1X7Y8_9FUNG</name>
<dbReference type="InterPro" id="IPR002110">
    <property type="entry name" value="Ankyrin_rpt"/>
</dbReference>
<comment type="subcellular location">
    <subcellularLocation>
        <location evidence="8">Cytoplasm</location>
    </subcellularLocation>
    <subcellularLocation>
        <location evidence="8">Nucleus</location>
    </subcellularLocation>
</comment>